<feature type="domain" description="RNA polymerase sigma-70 region 2" evidence="7">
    <location>
        <begin position="37"/>
        <end position="106"/>
    </location>
</feature>
<organism evidence="9 10">
    <name type="scientific">Streptomyces lycii</name>
    <dbReference type="NCBI Taxonomy" id="2654337"/>
    <lineage>
        <taxon>Bacteria</taxon>
        <taxon>Bacillati</taxon>
        <taxon>Actinomycetota</taxon>
        <taxon>Actinomycetes</taxon>
        <taxon>Kitasatosporales</taxon>
        <taxon>Streptomycetaceae</taxon>
        <taxon>Streptomyces</taxon>
    </lineage>
</organism>
<evidence type="ECO:0000256" key="5">
    <source>
        <dbReference type="ARBA" id="ARBA00023163"/>
    </source>
</evidence>
<keyword evidence="4" id="KW-0238">DNA-binding</keyword>
<keyword evidence="2" id="KW-0805">Transcription regulation</keyword>
<dbReference type="Pfam" id="PF08281">
    <property type="entry name" value="Sigma70_r4_2"/>
    <property type="match status" value="1"/>
</dbReference>
<evidence type="ECO:0000259" key="8">
    <source>
        <dbReference type="Pfam" id="PF08281"/>
    </source>
</evidence>
<dbReference type="Pfam" id="PF04542">
    <property type="entry name" value="Sigma70_r2"/>
    <property type="match status" value="1"/>
</dbReference>
<dbReference type="InterPro" id="IPR013325">
    <property type="entry name" value="RNA_pol_sigma_r2"/>
</dbReference>
<dbReference type="InterPro" id="IPR007627">
    <property type="entry name" value="RNA_pol_sigma70_r2"/>
</dbReference>
<dbReference type="Gene3D" id="1.10.1740.10">
    <property type="match status" value="1"/>
</dbReference>
<dbReference type="InterPro" id="IPR036388">
    <property type="entry name" value="WH-like_DNA-bd_sf"/>
</dbReference>
<evidence type="ECO:0000256" key="4">
    <source>
        <dbReference type="ARBA" id="ARBA00023125"/>
    </source>
</evidence>
<dbReference type="CDD" id="cd06171">
    <property type="entry name" value="Sigma70_r4"/>
    <property type="match status" value="1"/>
</dbReference>
<proteinExistence type="inferred from homology"/>
<evidence type="ECO:0000259" key="7">
    <source>
        <dbReference type="Pfam" id="PF04542"/>
    </source>
</evidence>
<evidence type="ECO:0000313" key="10">
    <source>
        <dbReference type="Proteomes" id="UP000621266"/>
    </source>
</evidence>
<feature type="region of interest" description="Disordered" evidence="6">
    <location>
        <begin position="1"/>
        <end position="26"/>
    </location>
</feature>
<dbReference type="Gene3D" id="1.10.10.10">
    <property type="entry name" value="Winged helix-like DNA-binding domain superfamily/Winged helix DNA-binding domain"/>
    <property type="match status" value="1"/>
</dbReference>
<evidence type="ECO:0000256" key="1">
    <source>
        <dbReference type="ARBA" id="ARBA00010641"/>
    </source>
</evidence>
<dbReference type="SUPFAM" id="SSF88659">
    <property type="entry name" value="Sigma3 and sigma4 domains of RNA polymerase sigma factors"/>
    <property type="match status" value="1"/>
</dbReference>
<protein>
    <submittedName>
        <fullName evidence="9">Sigma-70 family RNA polymerase sigma factor</fullName>
    </submittedName>
</protein>
<feature type="domain" description="RNA polymerase sigma factor 70 region 4 type 2" evidence="8">
    <location>
        <begin position="132"/>
        <end position="180"/>
    </location>
</feature>
<evidence type="ECO:0000313" key="9">
    <source>
        <dbReference type="EMBL" id="KAF4408424.1"/>
    </source>
</evidence>
<accession>A0ABQ7FLD1</accession>
<dbReference type="InterPro" id="IPR013324">
    <property type="entry name" value="RNA_pol_sigma_r3/r4-like"/>
</dbReference>
<dbReference type="InterPro" id="IPR014284">
    <property type="entry name" value="RNA_pol_sigma-70_dom"/>
</dbReference>
<gene>
    <name evidence="9" type="ORF">GCU69_14565</name>
</gene>
<dbReference type="PANTHER" id="PTHR43133">
    <property type="entry name" value="RNA POLYMERASE ECF-TYPE SIGMA FACTO"/>
    <property type="match status" value="1"/>
</dbReference>
<comment type="similarity">
    <text evidence="1">Belongs to the sigma-70 factor family. ECF subfamily.</text>
</comment>
<comment type="caution">
    <text evidence="9">The sequence shown here is derived from an EMBL/GenBank/DDBJ whole genome shotgun (WGS) entry which is preliminary data.</text>
</comment>
<dbReference type="EMBL" id="WHPN01000275">
    <property type="protein sequence ID" value="KAF4408424.1"/>
    <property type="molecule type" value="Genomic_DNA"/>
</dbReference>
<dbReference type="InterPro" id="IPR013249">
    <property type="entry name" value="RNA_pol_sigma70_r4_t2"/>
</dbReference>
<evidence type="ECO:0000256" key="3">
    <source>
        <dbReference type="ARBA" id="ARBA00023082"/>
    </source>
</evidence>
<keyword evidence="3" id="KW-0731">Sigma factor</keyword>
<sequence>MTAVAVCAPTRTESGSAPGRRPGPDGCPPDEMFLRKLYEEHGGPLLRFAARLLNGDWHRAEDILQETAMRAWRHFGTPAPPADDLRPWLYTVVRNLVIDDYRARRSRPQEVGDEAMAGLHTGDEFDHALTAQLLAEAVDGLAAHQREVLLHLYYVGHSVAETSRVLGIPPGTVKSRSFYAIRRLRETLAARGAGGCG</sequence>
<evidence type="ECO:0000256" key="2">
    <source>
        <dbReference type="ARBA" id="ARBA00023015"/>
    </source>
</evidence>
<dbReference type="InterPro" id="IPR039425">
    <property type="entry name" value="RNA_pol_sigma-70-like"/>
</dbReference>
<dbReference type="Proteomes" id="UP000621266">
    <property type="component" value="Unassembled WGS sequence"/>
</dbReference>
<name>A0ABQ7FLD1_9ACTN</name>
<dbReference type="PANTHER" id="PTHR43133:SF52">
    <property type="entry name" value="ECF RNA POLYMERASE SIGMA FACTOR SIGL"/>
    <property type="match status" value="1"/>
</dbReference>
<evidence type="ECO:0000256" key="6">
    <source>
        <dbReference type="SAM" id="MobiDB-lite"/>
    </source>
</evidence>
<keyword evidence="10" id="KW-1185">Reference proteome</keyword>
<reference evidence="9 10" key="1">
    <citation type="submission" date="2019-10" db="EMBL/GenBank/DDBJ databases">
        <title>Streptomyces tenebrisbrunneis sp.nov., an endogenous actinomycete isolated from of Lycium ruthenicum.</title>
        <authorList>
            <person name="Ma L."/>
        </authorList>
    </citation>
    <scope>NUCLEOTIDE SEQUENCE [LARGE SCALE GENOMIC DNA]</scope>
    <source>
        <strain evidence="9 10">TRM 66187</strain>
    </source>
</reference>
<dbReference type="SUPFAM" id="SSF88946">
    <property type="entry name" value="Sigma2 domain of RNA polymerase sigma factors"/>
    <property type="match status" value="1"/>
</dbReference>
<dbReference type="NCBIfam" id="TIGR02937">
    <property type="entry name" value="sigma70-ECF"/>
    <property type="match status" value="1"/>
</dbReference>
<keyword evidence="5" id="KW-0804">Transcription</keyword>